<dbReference type="InterPro" id="IPR057163">
    <property type="entry name" value="DUF7841"/>
</dbReference>
<protein>
    <recommendedName>
        <fullName evidence="1">DUF7841 domain-containing protein</fullName>
    </recommendedName>
</protein>
<dbReference type="EMBL" id="BK014855">
    <property type="protein sequence ID" value="DAD79005.1"/>
    <property type="molecule type" value="Genomic_DNA"/>
</dbReference>
<feature type="domain" description="DUF7841" evidence="1">
    <location>
        <begin position="48"/>
        <end position="144"/>
    </location>
</feature>
<name>A0A8S5M9N5_9CAUD</name>
<sequence>MTVGEYKTKLRNALDAYYKMDVCERSLNVITAILTCMKAMDSVDEEGSLTTKDIQSWNAAMVNDDGTTGGHWSISDTSPLMRDLEKSITPEIWNVTMNMMYSDYCEVARRYGVDIPEFYGSLAKAFLLDKDGPKPEKKLAEYYEHIVV</sequence>
<accession>A0A8S5M9N5</accession>
<evidence type="ECO:0000313" key="2">
    <source>
        <dbReference type="EMBL" id="DAD79005.1"/>
    </source>
</evidence>
<reference evidence="2" key="1">
    <citation type="journal article" date="2021" name="Proc. Natl. Acad. Sci. U.S.A.">
        <title>A Catalog of Tens of Thousands of Viruses from Human Metagenomes Reveals Hidden Associations with Chronic Diseases.</title>
        <authorList>
            <person name="Tisza M.J."/>
            <person name="Buck C.B."/>
        </authorList>
    </citation>
    <scope>NUCLEOTIDE SEQUENCE</scope>
    <source>
        <strain evidence="2">Ctv4j104</strain>
    </source>
</reference>
<proteinExistence type="predicted"/>
<organism evidence="2">
    <name type="scientific">Siphoviridae sp. ctv4j104</name>
    <dbReference type="NCBI Taxonomy" id="2826510"/>
    <lineage>
        <taxon>Viruses</taxon>
        <taxon>Duplodnaviria</taxon>
        <taxon>Heunggongvirae</taxon>
        <taxon>Uroviricota</taxon>
        <taxon>Caudoviricetes</taxon>
    </lineage>
</organism>
<dbReference type="Pfam" id="PF25223">
    <property type="entry name" value="DUF7841"/>
    <property type="match status" value="1"/>
</dbReference>
<evidence type="ECO:0000259" key="1">
    <source>
        <dbReference type="Pfam" id="PF25223"/>
    </source>
</evidence>